<keyword evidence="1" id="KW-0808">Transferase</keyword>
<proteinExistence type="predicted"/>
<dbReference type="PANTHER" id="PTHR48046">
    <property type="entry name" value="UDP-GLYCOSYLTRANSFERASE 72E1"/>
    <property type="match status" value="1"/>
</dbReference>
<sequence>MQNTKSHVALLASPGLGHLVSVVELGKRLVSYHEFEITIFVLASEASTAQNQVLESTQNMDLVFLPSVDISTKVDPSANIVTKIIVMMQGSLPGLHSAIAAMIMSHRPTALIVDLFGTQAFPLADEFNMLKFVFIASNAWFLAITVYAPTVDTIVDEEHVVQQKPLLILGCKPILFQDTFEAYLDRNDMDFGERF</sequence>
<dbReference type="Gene3D" id="3.40.50.2000">
    <property type="entry name" value="Glycogen Phosphorylase B"/>
    <property type="match status" value="1"/>
</dbReference>
<dbReference type="AlphaFoldDB" id="A0A1R3KR99"/>
<evidence type="ECO:0000256" key="1">
    <source>
        <dbReference type="ARBA" id="ARBA00022676"/>
    </source>
</evidence>
<protein>
    <recommendedName>
        <fullName evidence="4">UDP-glucuronosyl/UDP-glucosyltransferase</fullName>
    </recommendedName>
</protein>
<dbReference type="OrthoDB" id="5835829at2759"/>
<dbReference type="STRING" id="93759.A0A1R3KR99"/>
<accession>A0A1R3KR99</accession>
<organism evidence="2 3">
    <name type="scientific">Corchorus olitorius</name>
    <dbReference type="NCBI Taxonomy" id="93759"/>
    <lineage>
        <taxon>Eukaryota</taxon>
        <taxon>Viridiplantae</taxon>
        <taxon>Streptophyta</taxon>
        <taxon>Embryophyta</taxon>
        <taxon>Tracheophyta</taxon>
        <taxon>Spermatophyta</taxon>
        <taxon>Magnoliopsida</taxon>
        <taxon>eudicotyledons</taxon>
        <taxon>Gunneridae</taxon>
        <taxon>Pentapetalae</taxon>
        <taxon>rosids</taxon>
        <taxon>malvids</taxon>
        <taxon>Malvales</taxon>
        <taxon>Malvaceae</taxon>
        <taxon>Grewioideae</taxon>
        <taxon>Apeibeae</taxon>
        <taxon>Corchorus</taxon>
    </lineage>
</organism>
<dbReference type="PANTHER" id="PTHR48046:SF7">
    <property type="entry name" value="UDP-GLYCOSYLTRANSFERASE 72E1"/>
    <property type="match status" value="1"/>
</dbReference>
<gene>
    <name evidence="2" type="ORF">COLO4_05327</name>
</gene>
<name>A0A1R3KR99_9ROSI</name>
<evidence type="ECO:0000313" key="3">
    <source>
        <dbReference type="Proteomes" id="UP000187203"/>
    </source>
</evidence>
<keyword evidence="3" id="KW-1185">Reference proteome</keyword>
<comment type="caution">
    <text evidence="2">The sequence shown here is derived from an EMBL/GenBank/DDBJ whole genome shotgun (WGS) entry which is preliminary data.</text>
</comment>
<dbReference type="GO" id="GO:0047209">
    <property type="term" value="F:coniferyl-alcohol glucosyltransferase activity"/>
    <property type="evidence" value="ECO:0007669"/>
    <property type="project" value="TreeGrafter"/>
</dbReference>
<reference evidence="3" key="1">
    <citation type="submission" date="2013-09" db="EMBL/GenBank/DDBJ databases">
        <title>Corchorus olitorius genome sequencing.</title>
        <authorList>
            <person name="Alam M."/>
            <person name="Haque M.S."/>
            <person name="Islam M.S."/>
            <person name="Emdad E.M."/>
            <person name="Islam M.M."/>
            <person name="Ahmed B."/>
            <person name="Halim A."/>
            <person name="Hossen Q.M.M."/>
            <person name="Hossain M.Z."/>
            <person name="Ahmed R."/>
            <person name="Khan M.M."/>
            <person name="Islam R."/>
            <person name="Rashid M.M."/>
            <person name="Khan S.A."/>
            <person name="Rahman M.S."/>
            <person name="Alam M."/>
            <person name="Yahiya A.S."/>
            <person name="Khan M.S."/>
            <person name="Azam M.S."/>
            <person name="Haque T."/>
            <person name="Lashkar M.Z.H."/>
            <person name="Akhand A.I."/>
            <person name="Morshed G."/>
            <person name="Roy S."/>
            <person name="Uddin K.S."/>
            <person name="Rabeya T."/>
            <person name="Hossain A.S."/>
            <person name="Chowdhury A."/>
            <person name="Snigdha A.R."/>
            <person name="Mortoza M.S."/>
            <person name="Matin S.A."/>
            <person name="Hoque S.M.E."/>
            <person name="Islam M.K."/>
            <person name="Roy D.K."/>
            <person name="Haider R."/>
            <person name="Moosa M.M."/>
            <person name="Elias S.M."/>
            <person name="Hasan A.M."/>
            <person name="Jahan S."/>
            <person name="Shafiuddin M."/>
            <person name="Mahmood N."/>
            <person name="Shommy N.S."/>
        </authorList>
    </citation>
    <scope>NUCLEOTIDE SEQUENCE [LARGE SCALE GENOMIC DNA]</scope>
    <source>
        <strain evidence="3">cv. O-4</strain>
    </source>
</reference>
<dbReference type="EMBL" id="AWUE01012304">
    <property type="protein sequence ID" value="OMP09587.1"/>
    <property type="molecule type" value="Genomic_DNA"/>
</dbReference>
<keyword evidence="1" id="KW-0328">Glycosyltransferase</keyword>
<dbReference type="SUPFAM" id="SSF53756">
    <property type="entry name" value="UDP-Glycosyltransferase/glycogen phosphorylase"/>
    <property type="match status" value="1"/>
</dbReference>
<evidence type="ECO:0008006" key="4">
    <source>
        <dbReference type="Google" id="ProtNLM"/>
    </source>
</evidence>
<dbReference type="Proteomes" id="UP000187203">
    <property type="component" value="Unassembled WGS sequence"/>
</dbReference>
<evidence type="ECO:0000313" key="2">
    <source>
        <dbReference type="EMBL" id="OMP09587.1"/>
    </source>
</evidence>